<evidence type="ECO:0000259" key="5">
    <source>
        <dbReference type="Pfam" id="PF13407"/>
    </source>
</evidence>
<gene>
    <name evidence="6" type="ORF">GGR00_002356</name>
</gene>
<evidence type="ECO:0000256" key="3">
    <source>
        <dbReference type="ARBA" id="ARBA00022729"/>
    </source>
</evidence>
<evidence type="ECO:0000313" key="7">
    <source>
        <dbReference type="Proteomes" id="UP000536262"/>
    </source>
</evidence>
<dbReference type="PANTHER" id="PTHR46847">
    <property type="entry name" value="D-ALLOSE-BINDING PERIPLASMIC PROTEIN-RELATED"/>
    <property type="match status" value="1"/>
</dbReference>
<feature type="domain" description="Periplasmic binding protein" evidence="5">
    <location>
        <begin position="51"/>
        <end position="305"/>
    </location>
</feature>
<evidence type="ECO:0000256" key="2">
    <source>
        <dbReference type="ARBA" id="ARBA00007639"/>
    </source>
</evidence>
<evidence type="ECO:0000256" key="1">
    <source>
        <dbReference type="ARBA" id="ARBA00004196"/>
    </source>
</evidence>
<name>A0A7X0F7M2_9HYPH</name>
<keyword evidence="7" id="KW-1185">Reference proteome</keyword>
<dbReference type="InterPro" id="IPR028082">
    <property type="entry name" value="Peripla_BP_I"/>
</dbReference>
<organism evidence="6 7">
    <name type="scientific">Aminobacter aganoensis</name>
    <dbReference type="NCBI Taxonomy" id="83264"/>
    <lineage>
        <taxon>Bacteria</taxon>
        <taxon>Pseudomonadati</taxon>
        <taxon>Pseudomonadota</taxon>
        <taxon>Alphaproteobacteria</taxon>
        <taxon>Hyphomicrobiales</taxon>
        <taxon>Phyllobacteriaceae</taxon>
        <taxon>Aminobacter</taxon>
    </lineage>
</organism>
<dbReference type="Proteomes" id="UP000536262">
    <property type="component" value="Unassembled WGS sequence"/>
</dbReference>
<protein>
    <submittedName>
        <fullName evidence="6">Ribose transport system substrate-binding protein</fullName>
    </submittedName>
</protein>
<keyword evidence="3 4" id="KW-0732">Signal</keyword>
<dbReference type="PANTHER" id="PTHR46847:SF1">
    <property type="entry name" value="D-ALLOSE-BINDING PERIPLASMIC PROTEIN-RELATED"/>
    <property type="match status" value="1"/>
</dbReference>
<reference evidence="6 7" key="1">
    <citation type="submission" date="2020-08" db="EMBL/GenBank/DDBJ databases">
        <title>Genomic Encyclopedia of Type Strains, Phase IV (KMG-IV): sequencing the most valuable type-strain genomes for metagenomic binning, comparative biology and taxonomic classification.</title>
        <authorList>
            <person name="Goeker M."/>
        </authorList>
    </citation>
    <scope>NUCLEOTIDE SEQUENCE [LARGE SCALE GENOMIC DNA]</scope>
    <source>
        <strain evidence="6 7">DSM 7051</strain>
    </source>
</reference>
<comment type="caution">
    <text evidence="6">The sequence shown here is derived from an EMBL/GenBank/DDBJ whole genome shotgun (WGS) entry which is preliminary data.</text>
</comment>
<comment type="subcellular location">
    <subcellularLocation>
        <location evidence="1">Cell envelope</location>
    </subcellularLocation>
</comment>
<dbReference type="CDD" id="cd01536">
    <property type="entry name" value="PBP1_ABC_sugar_binding-like"/>
    <property type="match status" value="1"/>
</dbReference>
<dbReference type="SUPFAM" id="SSF53822">
    <property type="entry name" value="Periplasmic binding protein-like I"/>
    <property type="match status" value="1"/>
</dbReference>
<accession>A0A7X0F7M2</accession>
<feature type="chain" id="PRO_5031395797" evidence="4">
    <location>
        <begin position="23"/>
        <end position="330"/>
    </location>
</feature>
<feature type="signal peptide" evidence="4">
    <location>
        <begin position="1"/>
        <end position="22"/>
    </location>
</feature>
<dbReference type="Gene3D" id="3.40.50.2300">
    <property type="match status" value="2"/>
</dbReference>
<sequence length="330" mass="35481">MSFKTLIASAAIGLALIGNAVAAPPDWFPKESKKPFEEIVVGFANLGPSLNGYAAAYFKAFNEYAAELGVKPIMTDAALDPARQADQVRDLIAQQVDVMIVWPVNGKAIVPAARQVAQAGIPLIISNSMIDESGMEAMTSYTGPDDYAEAQEAGKIMAAALNGKGNIVLLNGTPGYRMAQLRYDGFMEVISKYPDIKVLDSQPADMSQAKGQTLMENFITRFGKQIDGVYSVDSGVGFGALTAARAAIQEGTLEAGKIKFVDATMYGFVWDLIKTGEYYGSVYQSPEEDARLALRSALKLAAGEKLKQFEYLETPGVTKANVDTISRPNF</sequence>
<proteinExistence type="inferred from homology"/>
<dbReference type="InterPro" id="IPR025997">
    <property type="entry name" value="SBP_2_dom"/>
</dbReference>
<evidence type="ECO:0000313" key="6">
    <source>
        <dbReference type="EMBL" id="MBB6354572.1"/>
    </source>
</evidence>
<dbReference type="EMBL" id="JACHOU010000004">
    <property type="protein sequence ID" value="MBB6354572.1"/>
    <property type="molecule type" value="Genomic_DNA"/>
</dbReference>
<evidence type="ECO:0000256" key="4">
    <source>
        <dbReference type="SAM" id="SignalP"/>
    </source>
</evidence>
<dbReference type="AlphaFoldDB" id="A0A7X0F7M2"/>
<dbReference type="Pfam" id="PF13407">
    <property type="entry name" value="Peripla_BP_4"/>
    <property type="match status" value="1"/>
</dbReference>
<dbReference type="GO" id="GO:0030313">
    <property type="term" value="C:cell envelope"/>
    <property type="evidence" value="ECO:0007669"/>
    <property type="project" value="UniProtKB-SubCell"/>
</dbReference>
<dbReference type="GO" id="GO:0030246">
    <property type="term" value="F:carbohydrate binding"/>
    <property type="evidence" value="ECO:0007669"/>
    <property type="project" value="UniProtKB-ARBA"/>
</dbReference>
<comment type="similarity">
    <text evidence="2">Belongs to the bacterial solute-binding protein 2 family.</text>
</comment>
<dbReference type="RefSeq" id="WP_055970678.1">
    <property type="nucleotide sequence ID" value="NZ_BAABEG010000001.1"/>
</dbReference>